<keyword evidence="5" id="KW-0175">Coiled coil</keyword>
<dbReference type="Proteomes" id="UP000824596">
    <property type="component" value="Unassembled WGS sequence"/>
</dbReference>
<evidence type="ECO:0000256" key="1">
    <source>
        <dbReference type="ARBA" id="ARBA00012210"/>
    </source>
</evidence>
<dbReference type="PROSITE" id="PS50088">
    <property type="entry name" value="ANK_REPEAT"/>
    <property type="match status" value="1"/>
</dbReference>
<sequence>MIATPNASDGSILQRSLARFRSKDEQSQDVVVVLDFEAQGSRPSARCHVMTCCRVLDLQHLSNNLDFMRKEAFGKQGASYVRLKTSVTVNEELMVKQPWFIVRLAIEADRKLEQLTASLEKLRQQQDRLSNRESAIDQQLNEPEHYEKNTWLEGMLQGMLETGRINVDLSDRPDSLGIIHSQTPLSWAGANGRQAAARRLLLEDGSLDIESKDDKGRTPLSLAAEMGHEAIVKMLLDKGADPWTKVNDGHTPLLIAAGKKHEAVVRLLRDQDRLAQGALLFYNLTGDPEHMAPLATSYWRYLTLDAYMIYERIYDRCRDHQGEVPYSSFTAQFLAWDKLTPETISRTWSRLLDEGSGIADSRQAKGLVMATLYMLHVERFQPAARPADDVFSGPLATGFVDKGGKLGVFGSGKREEEVRQKIWQAWVDGR</sequence>
<dbReference type="PROSITE" id="PS50297">
    <property type="entry name" value="ANK_REP_REGION"/>
    <property type="match status" value="1"/>
</dbReference>
<accession>A0A9P8MRT7</accession>
<dbReference type="GO" id="GO:0019706">
    <property type="term" value="F:protein-cysteine S-palmitoyltransferase activity"/>
    <property type="evidence" value="ECO:0007669"/>
    <property type="project" value="UniProtKB-EC"/>
</dbReference>
<evidence type="ECO:0000256" key="3">
    <source>
        <dbReference type="ARBA" id="ARBA00023043"/>
    </source>
</evidence>
<dbReference type="PANTHER" id="PTHR24161:SF85">
    <property type="entry name" value="PALMITOYLTRANSFERASE HIP14"/>
    <property type="match status" value="1"/>
</dbReference>
<comment type="caution">
    <text evidence="6">The sequence shown here is derived from an EMBL/GenBank/DDBJ whole genome shotgun (WGS) entry which is preliminary data.</text>
</comment>
<dbReference type="InterPro" id="IPR036770">
    <property type="entry name" value="Ankyrin_rpt-contain_sf"/>
</dbReference>
<evidence type="ECO:0000313" key="7">
    <source>
        <dbReference type="Proteomes" id="UP000824596"/>
    </source>
</evidence>
<proteinExistence type="predicted"/>
<dbReference type="SMART" id="SM00248">
    <property type="entry name" value="ANK"/>
    <property type="match status" value="3"/>
</dbReference>
<dbReference type="RefSeq" id="XP_044717492.1">
    <property type="nucleotide sequence ID" value="XM_044867471.1"/>
</dbReference>
<organism evidence="6 7">
    <name type="scientific">Hirsutella rhossiliensis</name>
    <dbReference type="NCBI Taxonomy" id="111463"/>
    <lineage>
        <taxon>Eukaryota</taxon>
        <taxon>Fungi</taxon>
        <taxon>Dikarya</taxon>
        <taxon>Ascomycota</taxon>
        <taxon>Pezizomycotina</taxon>
        <taxon>Sordariomycetes</taxon>
        <taxon>Hypocreomycetidae</taxon>
        <taxon>Hypocreales</taxon>
        <taxon>Ophiocordycipitaceae</taxon>
        <taxon>Hirsutella</taxon>
    </lineage>
</organism>
<dbReference type="AlphaFoldDB" id="A0A9P8MRT7"/>
<dbReference type="EMBL" id="JAIZPD010000011">
    <property type="protein sequence ID" value="KAH0959979.1"/>
    <property type="molecule type" value="Genomic_DNA"/>
</dbReference>
<dbReference type="Pfam" id="PF12796">
    <property type="entry name" value="Ank_2"/>
    <property type="match status" value="1"/>
</dbReference>
<dbReference type="OrthoDB" id="4927884at2759"/>
<evidence type="ECO:0000256" key="2">
    <source>
        <dbReference type="ARBA" id="ARBA00022737"/>
    </source>
</evidence>
<keyword evidence="7" id="KW-1185">Reference proteome</keyword>
<keyword evidence="3 4" id="KW-0040">ANK repeat</keyword>
<evidence type="ECO:0000313" key="6">
    <source>
        <dbReference type="EMBL" id="KAH0959979.1"/>
    </source>
</evidence>
<dbReference type="Gene3D" id="1.25.40.20">
    <property type="entry name" value="Ankyrin repeat-containing domain"/>
    <property type="match status" value="1"/>
</dbReference>
<dbReference type="Pfam" id="PF00023">
    <property type="entry name" value="Ank"/>
    <property type="match status" value="1"/>
</dbReference>
<dbReference type="GeneID" id="68358129"/>
<feature type="repeat" description="ANK" evidence="4">
    <location>
        <begin position="215"/>
        <end position="241"/>
    </location>
</feature>
<dbReference type="InterPro" id="IPR002110">
    <property type="entry name" value="Ankyrin_rpt"/>
</dbReference>
<evidence type="ECO:0000256" key="4">
    <source>
        <dbReference type="PROSITE-ProRule" id="PRU00023"/>
    </source>
</evidence>
<reference evidence="6" key="1">
    <citation type="submission" date="2021-09" db="EMBL/GenBank/DDBJ databases">
        <title>A high-quality genome of the endoparasitic fungus Hirsutella rhossiliensis with a comparison of Hirsutella genomes reveals transposable elements contributing to genome size variation.</title>
        <authorList>
            <person name="Lin R."/>
            <person name="Jiao Y."/>
            <person name="Sun X."/>
            <person name="Ling J."/>
            <person name="Xie B."/>
            <person name="Cheng X."/>
        </authorList>
    </citation>
    <scope>NUCLEOTIDE SEQUENCE</scope>
    <source>
        <strain evidence="6">HR02</strain>
    </source>
</reference>
<keyword evidence="2" id="KW-0677">Repeat</keyword>
<evidence type="ECO:0000256" key="5">
    <source>
        <dbReference type="SAM" id="Coils"/>
    </source>
</evidence>
<gene>
    <name evidence="6" type="ORF">HRG_09000</name>
</gene>
<protein>
    <recommendedName>
        <fullName evidence="1">protein S-acyltransferase</fullName>
        <ecNumber evidence="1">2.3.1.225</ecNumber>
    </recommendedName>
</protein>
<dbReference type="SUPFAM" id="SSF48403">
    <property type="entry name" value="Ankyrin repeat"/>
    <property type="match status" value="1"/>
</dbReference>
<dbReference type="EC" id="2.3.1.225" evidence="1"/>
<name>A0A9P8MRT7_9HYPO</name>
<dbReference type="PANTHER" id="PTHR24161">
    <property type="entry name" value="ANK_REP_REGION DOMAIN-CONTAINING PROTEIN-RELATED"/>
    <property type="match status" value="1"/>
</dbReference>
<feature type="coiled-coil region" evidence="5">
    <location>
        <begin position="105"/>
        <end position="142"/>
    </location>
</feature>